<evidence type="ECO:0000313" key="6">
    <source>
        <dbReference type="Proteomes" id="UP000190105"/>
    </source>
</evidence>
<sequence>MAHLKVNQEKITDKEQLIKICPFGAIEEINGKIEIGAACKMCRLCVKKGPAGAIEYVEEDIPQIDKNKWKGICVYVDHVEGNIHPVTFELIGKARELASKINHPVYAVFIGENIKDKAEEILHYGVDEVFLYDNKELVDFRIEPYTACFEDFINKIKPSIILVGATTVGRSLAPRVAARFRTGLTADCTVLDVKENTDLVQIRPAFGGNIMAQINTPNTRPQLATVRYKVMSAPQRNDEKSGKITLMDIEKEKLNSNIEVISVTKKEKEVSISDAEVIIACGRGVKSQKDFEMIKELCDLIGAQIAVTRPLIEAGWADAKRQIGLSGRTVKPKLIITCGISGAVQFTAGMRGSDCIIAINKDEKAPIFNVAHYGIVGDLYEVLPRLIEKIKVSKGA</sequence>
<keyword evidence="3" id="KW-0274">FAD</keyword>
<dbReference type="GO" id="GO:0009055">
    <property type="term" value="F:electron transfer activity"/>
    <property type="evidence" value="ECO:0007669"/>
    <property type="project" value="InterPro"/>
</dbReference>
<organism evidence="5 6">
    <name type="scientific">Caloramator quimbayensis</name>
    <dbReference type="NCBI Taxonomy" id="1147123"/>
    <lineage>
        <taxon>Bacteria</taxon>
        <taxon>Bacillati</taxon>
        <taxon>Bacillota</taxon>
        <taxon>Clostridia</taxon>
        <taxon>Eubacteriales</taxon>
        <taxon>Clostridiaceae</taxon>
        <taxon>Caloramator</taxon>
    </lineage>
</organism>
<comment type="similarity">
    <text evidence="1">Belongs to the ETF alpha-subunit/FixB family.</text>
</comment>
<dbReference type="InterPro" id="IPR014729">
    <property type="entry name" value="Rossmann-like_a/b/a_fold"/>
</dbReference>
<dbReference type="SUPFAM" id="SSF54862">
    <property type="entry name" value="4Fe-4S ferredoxins"/>
    <property type="match status" value="1"/>
</dbReference>
<name>A0A1T4XUA7_9CLOT</name>
<dbReference type="GO" id="GO:0033539">
    <property type="term" value="P:fatty acid beta-oxidation using acyl-CoA dehydrogenase"/>
    <property type="evidence" value="ECO:0007669"/>
    <property type="project" value="TreeGrafter"/>
</dbReference>
<dbReference type="InterPro" id="IPR033947">
    <property type="entry name" value="ETF_alpha_N"/>
</dbReference>
<dbReference type="Gene3D" id="3.30.70.20">
    <property type="match status" value="1"/>
</dbReference>
<evidence type="ECO:0000256" key="3">
    <source>
        <dbReference type="PIRSR" id="PIRSR000089-1"/>
    </source>
</evidence>
<dbReference type="PIRSF" id="PIRSF000089">
    <property type="entry name" value="Electra_flavoP_a"/>
    <property type="match status" value="1"/>
</dbReference>
<reference evidence="6" key="1">
    <citation type="submission" date="2017-02" db="EMBL/GenBank/DDBJ databases">
        <authorList>
            <person name="Varghese N."/>
            <person name="Submissions S."/>
        </authorList>
    </citation>
    <scope>NUCLEOTIDE SEQUENCE [LARGE SCALE GENOMIC DNA]</scope>
    <source>
        <strain evidence="6">USBA 833</strain>
    </source>
</reference>
<dbReference type="RefSeq" id="WP_078696904.1">
    <property type="nucleotide sequence ID" value="NZ_FUYH01000013.1"/>
</dbReference>
<dbReference type="SUPFAM" id="SSF52402">
    <property type="entry name" value="Adenine nucleotide alpha hydrolases-like"/>
    <property type="match status" value="1"/>
</dbReference>
<evidence type="ECO:0000259" key="4">
    <source>
        <dbReference type="PROSITE" id="PS51379"/>
    </source>
</evidence>
<evidence type="ECO:0000256" key="1">
    <source>
        <dbReference type="ARBA" id="ARBA00005817"/>
    </source>
</evidence>
<dbReference type="PANTHER" id="PTHR43153:SF1">
    <property type="entry name" value="ELECTRON TRANSFER FLAVOPROTEIN SUBUNIT ALPHA, MITOCHONDRIAL"/>
    <property type="match status" value="1"/>
</dbReference>
<dbReference type="SUPFAM" id="SSF52467">
    <property type="entry name" value="DHS-like NAD/FAD-binding domain"/>
    <property type="match status" value="1"/>
</dbReference>
<dbReference type="PANTHER" id="PTHR43153">
    <property type="entry name" value="ELECTRON TRANSFER FLAVOPROTEIN ALPHA"/>
    <property type="match status" value="1"/>
</dbReference>
<dbReference type="SMART" id="SM00893">
    <property type="entry name" value="ETF"/>
    <property type="match status" value="1"/>
</dbReference>
<feature type="binding site" evidence="3">
    <location>
        <begin position="322"/>
        <end position="326"/>
    </location>
    <ligand>
        <name>FAD</name>
        <dbReference type="ChEBI" id="CHEBI:57692"/>
    </ligand>
</feature>
<dbReference type="OrthoDB" id="9770286at2"/>
<accession>A0A1T4XUA7</accession>
<keyword evidence="2" id="KW-0285">Flavoprotein</keyword>
<dbReference type="Pfam" id="PF01012">
    <property type="entry name" value="ETF"/>
    <property type="match status" value="1"/>
</dbReference>
<evidence type="ECO:0000313" key="5">
    <source>
        <dbReference type="EMBL" id="SKA93117.1"/>
    </source>
</evidence>
<dbReference type="InterPro" id="IPR001308">
    <property type="entry name" value="ETF_a/FixB"/>
</dbReference>
<dbReference type="InterPro" id="IPR014730">
    <property type="entry name" value="ETF_a/b_N"/>
</dbReference>
<dbReference type="InterPro" id="IPR014731">
    <property type="entry name" value="ETF_asu_C"/>
</dbReference>
<dbReference type="Gene3D" id="3.40.50.620">
    <property type="entry name" value="HUPs"/>
    <property type="match status" value="1"/>
</dbReference>
<dbReference type="InterPro" id="IPR029035">
    <property type="entry name" value="DHS-like_NAD/FAD-binding_dom"/>
</dbReference>
<dbReference type="Proteomes" id="UP000190105">
    <property type="component" value="Unassembled WGS sequence"/>
</dbReference>
<dbReference type="Pfam" id="PF00766">
    <property type="entry name" value="ETF_alpha"/>
    <property type="match status" value="1"/>
</dbReference>
<protein>
    <submittedName>
        <fullName evidence="5">Electron transfer flavoprotein alpha subunit apoprotein</fullName>
    </submittedName>
</protein>
<comment type="cofactor">
    <cofactor evidence="3">
        <name>FAD</name>
        <dbReference type="ChEBI" id="CHEBI:57692"/>
    </cofactor>
    <text evidence="3">Binds 1 FAD per dimer.</text>
</comment>
<dbReference type="EMBL" id="FUYH01000013">
    <property type="protein sequence ID" value="SKA93117.1"/>
    <property type="molecule type" value="Genomic_DNA"/>
</dbReference>
<dbReference type="PROSITE" id="PS51379">
    <property type="entry name" value="4FE4S_FER_2"/>
    <property type="match status" value="1"/>
</dbReference>
<feature type="binding site" evidence="3">
    <location>
        <position position="283"/>
    </location>
    <ligand>
        <name>FAD</name>
        <dbReference type="ChEBI" id="CHEBI:57692"/>
    </ligand>
</feature>
<feature type="binding site" evidence="3">
    <location>
        <begin position="308"/>
        <end position="309"/>
    </location>
    <ligand>
        <name>FAD</name>
        <dbReference type="ChEBI" id="CHEBI:57692"/>
    </ligand>
</feature>
<evidence type="ECO:0000256" key="2">
    <source>
        <dbReference type="ARBA" id="ARBA00022630"/>
    </source>
</evidence>
<dbReference type="CDD" id="cd01715">
    <property type="entry name" value="ETF_alpha"/>
    <property type="match status" value="1"/>
</dbReference>
<gene>
    <name evidence="5" type="ORF">SAMN05443428_11352</name>
</gene>
<feature type="binding site" evidence="3">
    <location>
        <position position="360"/>
    </location>
    <ligand>
        <name>FAD</name>
        <dbReference type="ChEBI" id="CHEBI:57692"/>
    </ligand>
</feature>
<feature type="domain" description="4Fe-4S ferredoxin-type" evidence="4">
    <location>
        <begin position="31"/>
        <end position="59"/>
    </location>
</feature>
<dbReference type="STRING" id="1147123.SAMN05443428_11352"/>
<proteinExistence type="inferred from homology"/>
<keyword evidence="6" id="KW-1185">Reference proteome</keyword>
<dbReference type="AlphaFoldDB" id="A0A1T4XUA7"/>
<dbReference type="Gene3D" id="3.40.50.1220">
    <property type="entry name" value="TPP-binding domain"/>
    <property type="match status" value="1"/>
</dbReference>
<dbReference type="GO" id="GO:0050660">
    <property type="term" value="F:flavin adenine dinucleotide binding"/>
    <property type="evidence" value="ECO:0007669"/>
    <property type="project" value="InterPro"/>
</dbReference>
<dbReference type="InterPro" id="IPR017896">
    <property type="entry name" value="4Fe4S_Fe-S-bd"/>
</dbReference>